<organism evidence="1 2">
    <name type="scientific">Paraburkholderia phytofirmans</name>
    <dbReference type="NCBI Taxonomy" id="261302"/>
    <lineage>
        <taxon>Bacteria</taxon>
        <taxon>Pseudomonadati</taxon>
        <taxon>Pseudomonadota</taxon>
        <taxon>Betaproteobacteria</taxon>
        <taxon>Burkholderiales</taxon>
        <taxon>Burkholderiaceae</taxon>
        <taxon>Paraburkholderia</taxon>
    </lineage>
</organism>
<reference evidence="1 2" key="1">
    <citation type="journal article" date="2024" name="Chem. Sci.">
        <title>Discovery of megapolipeptins by genome mining of a Burkholderiales bacteria collection.</title>
        <authorList>
            <person name="Paulo B.S."/>
            <person name="Recchia M.J.J."/>
            <person name="Lee S."/>
            <person name="Fergusson C.H."/>
            <person name="Romanowski S.B."/>
            <person name="Hernandez A."/>
            <person name="Krull N."/>
            <person name="Liu D.Y."/>
            <person name="Cavanagh H."/>
            <person name="Bos A."/>
            <person name="Gray C.A."/>
            <person name="Murphy B.T."/>
            <person name="Linington R.G."/>
            <person name="Eustaquio A.S."/>
        </authorList>
    </citation>
    <scope>NUCLEOTIDE SEQUENCE [LARGE SCALE GENOMIC DNA]</scope>
    <source>
        <strain evidence="1 2">RL17-351-BIE-A</strain>
    </source>
</reference>
<gene>
    <name evidence="1" type="ORF">PQR03_06430</name>
</gene>
<name>A0ABW9BBB3_9BURK</name>
<evidence type="ECO:0000313" key="1">
    <source>
        <dbReference type="EMBL" id="MFM0237761.1"/>
    </source>
</evidence>
<proteinExistence type="predicted"/>
<dbReference type="RefSeq" id="WP_012427084.1">
    <property type="nucleotide sequence ID" value="NZ_JAQQCK010000001.1"/>
</dbReference>
<accession>A0ABW9BBB3</accession>
<evidence type="ECO:0000313" key="2">
    <source>
        <dbReference type="Proteomes" id="UP001629274"/>
    </source>
</evidence>
<comment type="caution">
    <text evidence="1">The sequence shown here is derived from an EMBL/GenBank/DDBJ whole genome shotgun (WGS) entry which is preliminary data.</text>
</comment>
<sequence length="112" mass="12438">MQLQPVVMNMYPPEPPVDAQHVQSSAVRLEDNDAEKSLTFMLIQRAEETCKAQDTRIVGDLASYGRNRASTAGMLDLLHLQYDLDDMQASAMMAKNIADKVGQAINSLTQRN</sequence>
<dbReference type="EMBL" id="JAQQDR010000002">
    <property type="protein sequence ID" value="MFM0237761.1"/>
    <property type="molecule type" value="Genomic_DNA"/>
</dbReference>
<dbReference type="Proteomes" id="UP001629274">
    <property type="component" value="Unassembled WGS sequence"/>
</dbReference>
<keyword evidence="2" id="KW-1185">Reference proteome</keyword>
<protein>
    <submittedName>
        <fullName evidence="1">Uncharacterized protein</fullName>
    </submittedName>
</protein>